<dbReference type="EMBL" id="JACIDO010000004">
    <property type="protein sequence ID" value="MBB3936235.1"/>
    <property type="molecule type" value="Genomic_DNA"/>
</dbReference>
<sequence>MTTRANTLSGAAPAAALASGPGDFERLATALVRWTAASESVFLDAGERLRTTHGRIAGVREGIARATEIFTQPVMAEARASLVEAAASVETAWQLTAERQERIGELNAAVESARNASASLKTVFRVLDYIVVIARAQVESMAGAEVDLVSFSRTVDDLVTSGTSVAQSIDERMGLLRTALQESRTIAARATTAGDERELAGGFQALIDRIAEQQSVAAKSRDEAQRAFTAVWQAVAGAVMGLQAHDMARQRLEHTVQNLELIGPLRRDGRLVEGETPLEPAHREAAVRRIARLETAQLDDLAATYGALMDKLGLDLVAIADRLDDCGDILEGLRAPGTGTEGMAALEAGASRLRAAMESGAEARRTLAASLSRSVERTAHLIEMTDQMTGLEFHLNLAGLNAAIQAAHVEGGDETIGYIARVIREQSSQAREEVDVIRVGTERAAAATQDLAGRLLPAIAEAETSVDRNLTTACTGLASAEAESARALAASAEAAGGMGDEIRAVLKMMSLHEEGTAMMRALSAAIASLAAAPIAAELPAAEAARLDALLCAGYTMKEERSVFAAALGGSGGKTSAAAAPASAPPADDDFDDILF</sequence>
<feature type="compositionally biased region" description="Low complexity" evidence="1">
    <location>
        <begin position="573"/>
        <end position="585"/>
    </location>
</feature>
<protein>
    <recommendedName>
        <fullName evidence="4">Methyl-accepting chemotaxis protein</fullName>
    </recommendedName>
</protein>
<dbReference type="RefSeq" id="WP_090963120.1">
    <property type="nucleotide sequence ID" value="NZ_FOOA01000008.1"/>
</dbReference>
<dbReference type="Proteomes" id="UP000531216">
    <property type="component" value="Unassembled WGS sequence"/>
</dbReference>
<evidence type="ECO:0000313" key="2">
    <source>
        <dbReference type="EMBL" id="MBB3936235.1"/>
    </source>
</evidence>
<accession>A0A7W6BX02</accession>
<feature type="region of interest" description="Disordered" evidence="1">
    <location>
        <begin position="569"/>
        <end position="590"/>
    </location>
</feature>
<evidence type="ECO:0008006" key="4">
    <source>
        <dbReference type="Google" id="ProtNLM"/>
    </source>
</evidence>
<evidence type="ECO:0000256" key="1">
    <source>
        <dbReference type="SAM" id="MobiDB-lite"/>
    </source>
</evidence>
<organism evidence="2 3">
    <name type="scientific">Aureimonas phyllosphaerae</name>
    <dbReference type="NCBI Taxonomy" id="1166078"/>
    <lineage>
        <taxon>Bacteria</taxon>
        <taxon>Pseudomonadati</taxon>
        <taxon>Pseudomonadota</taxon>
        <taxon>Alphaproteobacteria</taxon>
        <taxon>Hyphomicrobiales</taxon>
        <taxon>Aurantimonadaceae</taxon>
        <taxon>Aureimonas</taxon>
    </lineage>
</organism>
<name>A0A7W6BX02_9HYPH</name>
<reference evidence="2 3" key="1">
    <citation type="submission" date="2020-08" db="EMBL/GenBank/DDBJ databases">
        <title>Genomic Encyclopedia of Type Strains, Phase IV (KMG-IV): sequencing the most valuable type-strain genomes for metagenomic binning, comparative biology and taxonomic classification.</title>
        <authorList>
            <person name="Goeker M."/>
        </authorList>
    </citation>
    <scope>NUCLEOTIDE SEQUENCE [LARGE SCALE GENOMIC DNA]</scope>
    <source>
        <strain evidence="2 3">DSM 25024</strain>
    </source>
</reference>
<dbReference type="AlphaFoldDB" id="A0A7W6BX02"/>
<gene>
    <name evidence="2" type="ORF">GGR05_002385</name>
</gene>
<proteinExistence type="predicted"/>
<comment type="caution">
    <text evidence="2">The sequence shown here is derived from an EMBL/GenBank/DDBJ whole genome shotgun (WGS) entry which is preliminary data.</text>
</comment>
<keyword evidence="3" id="KW-1185">Reference proteome</keyword>
<evidence type="ECO:0000313" key="3">
    <source>
        <dbReference type="Proteomes" id="UP000531216"/>
    </source>
</evidence>
<dbReference type="OrthoDB" id="9816265at2"/>